<feature type="transmembrane region" description="Helical" evidence="8">
    <location>
        <begin position="255"/>
        <end position="273"/>
    </location>
</feature>
<gene>
    <name evidence="10" type="ORF">PRZ48_006669</name>
</gene>
<dbReference type="PANTHER" id="PTHR23501">
    <property type="entry name" value="MAJOR FACILITATOR SUPERFAMILY"/>
    <property type="match status" value="1"/>
</dbReference>
<dbReference type="InterPro" id="IPR020846">
    <property type="entry name" value="MFS_dom"/>
</dbReference>
<feature type="transmembrane region" description="Helical" evidence="8">
    <location>
        <begin position="80"/>
        <end position="100"/>
    </location>
</feature>
<evidence type="ECO:0000256" key="7">
    <source>
        <dbReference type="SAM" id="MobiDB-lite"/>
    </source>
</evidence>
<evidence type="ECO:0000256" key="1">
    <source>
        <dbReference type="ARBA" id="ARBA00004141"/>
    </source>
</evidence>
<keyword evidence="5 8" id="KW-0472">Membrane</keyword>
<feature type="transmembrane region" description="Helical" evidence="8">
    <location>
        <begin position="120"/>
        <end position="141"/>
    </location>
</feature>
<proteinExistence type="predicted"/>
<feature type="compositionally biased region" description="Basic and acidic residues" evidence="7">
    <location>
        <begin position="435"/>
        <end position="455"/>
    </location>
</feature>
<evidence type="ECO:0000256" key="6">
    <source>
        <dbReference type="ARBA" id="ARBA00023180"/>
    </source>
</evidence>
<dbReference type="PANTHER" id="PTHR23501:SF187">
    <property type="entry name" value="MAJOR FACILITATOR SUPERFAMILY (MFS) PROFILE DOMAIN-CONTAINING PROTEIN"/>
    <property type="match status" value="1"/>
</dbReference>
<dbReference type="PROSITE" id="PS50850">
    <property type="entry name" value="MFS"/>
    <property type="match status" value="1"/>
</dbReference>
<keyword evidence="6" id="KW-0325">Glycoprotein</keyword>
<evidence type="ECO:0000256" key="5">
    <source>
        <dbReference type="ARBA" id="ARBA00023136"/>
    </source>
</evidence>
<feature type="transmembrane region" description="Helical" evidence="8">
    <location>
        <begin position="188"/>
        <end position="213"/>
    </location>
</feature>
<dbReference type="Pfam" id="PF07690">
    <property type="entry name" value="MFS_1"/>
    <property type="match status" value="1"/>
</dbReference>
<organism evidence="10 11">
    <name type="scientific">Zasmidium cellare</name>
    <name type="common">Wine cellar mold</name>
    <name type="synonym">Racodium cellare</name>
    <dbReference type="NCBI Taxonomy" id="395010"/>
    <lineage>
        <taxon>Eukaryota</taxon>
        <taxon>Fungi</taxon>
        <taxon>Dikarya</taxon>
        <taxon>Ascomycota</taxon>
        <taxon>Pezizomycotina</taxon>
        <taxon>Dothideomycetes</taxon>
        <taxon>Dothideomycetidae</taxon>
        <taxon>Mycosphaerellales</taxon>
        <taxon>Mycosphaerellaceae</taxon>
        <taxon>Zasmidium</taxon>
    </lineage>
</organism>
<dbReference type="Gene3D" id="1.20.1250.20">
    <property type="entry name" value="MFS general substrate transporter like domains"/>
    <property type="match status" value="2"/>
</dbReference>
<dbReference type="InterPro" id="IPR036259">
    <property type="entry name" value="MFS_trans_sf"/>
</dbReference>
<evidence type="ECO:0000313" key="11">
    <source>
        <dbReference type="Proteomes" id="UP001305779"/>
    </source>
</evidence>
<feature type="domain" description="Major facilitator superfamily (MFS) profile" evidence="9">
    <location>
        <begin position="1"/>
        <end position="417"/>
    </location>
</feature>
<accession>A0ABR0EQ32</accession>
<sequence length="455" mass="49506">MLGSGISGGASSMGMLIAGRTIQGVGGGGCSTLIDLIISDMVPVRQRGAVMGYIFGSATVCTALGPFIGGVFVQEATWRWVFYVNLPIAGLALVLVVLFLQMEYKRAASWRSALARVDFVGNGIFVAATVAILFALTYAGVRYPWSSWRIILPLVLGFVGLGLFFIFEQTPWCIEPTLPAKLFADRTAAAAFFLTFLHMLLLYWEVYFLPLYFQAVKKSSPTRSGVQLLPTVINLMVFAGVGGGVMEKYGRYREVHAVAFALMAIGFGLYILLDANSSTAEWVIFQLIFGAGAGLPIGVLLPVAQGALSEELTAVATGTWAVLRSFGTLWGITIATVAFNSRFADYDRDFSNSTVREELSHGRAYEYGTRIFINSLADDPSLQNQVIRAYSDIIRLTWEVATGLAGLAFLVVFGQRRIRLRTELDTEFGMVRSPGKNEHEQREPGEKGDLGEASA</sequence>
<dbReference type="EMBL" id="JAXOVC010000004">
    <property type="protein sequence ID" value="KAK4503241.1"/>
    <property type="molecule type" value="Genomic_DNA"/>
</dbReference>
<feature type="transmembrane region" description="Helical" evidence="8">
    <location>
        <begin position="225"/>
        <end position="243"/>
    </location>
</feature>
<reference evidence="10 11" key="1">
    <citation type="journal article" date="2023" name="G3 (Bethesda)">
        <title>A chromosome-level genome assembly of Zasmidium syzygii isolated from banana leaves.</title>
        <authorList>
            <person name="van Westerhoven A.C."/>
            <person name="Mehrabi R."/>
            <person name="Talebi R."/>
            <person name="Steentjes M.B.F."/>
            <person name="Corcolon B."/>
            <person name="Chong P.A."/>
            <person name="Kema G.H.J."/>
            <person name="Seidl M.F."/>
        </authorList>
    </citation>
    <scope>NUCLEOTIDE SEQUENCE [LARGE SCALE GENOMIC DNA]</scope>
    <source>
        <strain evidence="10 11">P124</strain>
    </source>
</reference>
<evidence type="ECO:0000256" key="8">
    <source>
        <dbReference type="SAM" id="Phobius"/>
    </source>
</evidence>
<dbReference type="InterPro" id="IPR011701">
    <property type="entry name" value="MFS"/>
</dbReference>
<name>A0ABR0EQ32_ZASCE</name>
<keyword evidence="2" id="KW-0813">Transport</keyword>
<evidence type="ECO:0000259" key="9">
    <source>
        <dbReference type="PROSITE" id="PS50850"/>
    </source>
</evidence>
<keyword evidence="11" id="KW-1185">Reference proteome</keyword>
<feature type="region of interest" description="Disordered" evidence="7">
    <location>
        <begin position="431"/>
        <end position="455"/>
    </location>
</feature>
<feature type="transmembrane region" description="Helical" evidence="8">
    <location>
        <begin position="285"/>
        <end position="308"/>
    </location>
</feature>
<feature type="transmembrane region" description="Helical" evidence="8">
    <location>
        <begin position="393"/>
        <end position="413"/>
    </location>
</feature>
<evidence type="ECO:0000256" key="2">
    <source>
        <dbReference type="ARBA" id="ARBA00022448"/>
    </source>
</evidence>
<keyword evidence="3 8" id="KW-0812">Transmembrane</keyword>
<comment type="caution">
    <text evidence="10">The sequence shown here is derived from an EMBL/GenBank/DDBJ whole genome shotgun (WGS) entry which is preliminary data.</text>
</comment>
<evidence type="ECO:0000313" key="10">
    <source>
        <dbReference type="EMBL" id="KAK4503241.1"/>
    </source>
</evidence>
<protein>
    <recommendedName>
        <fullName evidence="9">Major facilitator superfamily (MFS) profile domain-containing protein</fullName>
    </recommendedName>
</protein>
<feature type="transmembrane region" description="Helical" evidence="8">
    <location>
        <begin position="50"/>
        <end position="74"/>
    </location>
</feature>
<feature type="transmembrane region" description="Helical" evidence="8">
    <location>
        <begin position="147"/>
        <end position="167"/>
    </location>
</feature>
<keyword evidence="4 8" id="KW-1133">Transmembrane helix</keyword>
<dbReference type="SUPFAM" id="SSF103473">
    <property type="entry name" value="MFS general substrate transporter"/>
    <property type="match status" value="1"/>
</dbReference>
<feature type="transmembrane region" description="Helical" evidence="8">
    <location>
        <begin position="320"/>
        <end position="339"/>
    </location>
</feature>
<comment type="subcellular location">
    <subcellularLocation>
        <location evidence="1">Membrane</location>
        <topology evidence="1">Multi-pass membrane protein</topology>
    </subcellularLocation>
</comment>
<feature type="transmembrane region" description="Helical" evidence="8">
    <location>
        <begin position="20"/>
        <end position="38"/>
    </location>
</feature>
<dbReference type="Proteomes" id="UP001305779">
    <property type="component" value="Unassembled WGS sequence"/>
</dbReference>
<evidence type="ECO:0000256" key="3">
    <source>
        <dbReference type="ARBA" id="ARBA00022692"/>
    </source>
</evidence>
<evidence type="ECO:0000256" key="4">
    <source>
        <dbReference type="ARBA" id="ARBA00022989"/>
    </source>
</evidence>